<evidence type="ECO:0000313" key="13">
    <source>
        <dbReference type="EMBL" id="KAH7313374.1"/>
    </source>
</evidence>
<dbReference type="GO" id="GO:1990529">
    <property type="term" value="C:glycosylphosphatidylinositol-mannosyltransferase I complex"/>
    <property type="evidence" value="ECO:0007669"/>
    <property type="project" value="TreeGrafter"/>
</dbReference>
<evidence type="ECO:0000256" key="5">
    <source>
        <dbReference type="ARBA" id="ARBA00022502"/>
    </source>
</evidence>
<protein>
    <recommendedName>
        <fullName evidence="4 11">Protein PBN1</fullName>
    </recommendedName>
</protein>
<evidence type="ECO:0000256" key="9">
    <source>
        <dbReference type="ARBA" id="ARBA00023136"/>
    </source>
</evidence>
<accession>A0A8K0SND7</accession>
<dbReference type="Pfam" id="PF08320">
    <property type="entry name" value="PIG-X"/>
    <property type="match status" value="1"/>
</dbReference>
<comment type="similarity">
    <text evidence="3 11">Belongs to the PIGX family.</text>
</comment>
<keyword evidence="9" id="KW-0472">Membrane</keyword>
<dbReference type="AlphaFoldDB" id="A0A8K0SND7"/>
<keyword evidence="10" id="KW-0325">Glycoprotein</keyword>
<dbReference type="InterPro" id="IPR013233">
    <property type="entry name" value="PIG-X/PBN1"/>
</dbReference>
<dbReference type="SMART" id="SM00780">
    <property type="entry name" value="PIG-X"/>
    <property type="match status" value="1"/>
</dbReference>
<dbReference type="UniPathway" id="UPA00196"/>
<dbReference type="Proteomes" id="UP000813444">
    <property type="component" value="Unassembled WGS sequence"/>
</dbReference>
<dbReference type="GO" id="GO:0000030">
    <property type="term" value="F:mannosyltransferase activity"/>
    <property type="evidence" value="ECO:0007669"/>
    <property type="project" value="TreeGrafter"/>
</dbReference>
<evidence type="ECO:0000256" key="1">
    <source>
        <dbReference type="ARBA" id="ARBA00004643"/>
    </source>
</evidence>
<name>A0A8K0SND7_9HYPO</name>
<keyword evidence="14" id="KW-1185">Reference proteome</keyword>
<dbReference type="InterPro" id="IPR042322">
    <property type="entry name" value="Pbn1"/>
</dbReference>
<evidence type="ECO:0000256" key="3">
    <source>
        <dbReference type="ARBA" id="ARBA00010345"/>
    </source>
</evidence>
<evidence type="ECO:0000256" key="12">
    <source>
        <dbReference type="SAM" id="MobiDB-lite"/>
    </source>
</evidence>
<dbReference type="OrthoDB" id="5546453at2759"/>
<dbReference type="GO" id="GO:0006506">
    <property type="term" value="P:GPI anchor biosynthetic process"/>
    <property type="evidence" value="ECO:0007669"/>
    <property type="project" value="UniProtKB-UniPathway"/>
</dbReference>
<dbReference type="EMBL" id="JAGPNK010000009">
    <property type="protein sequence ID" value="KAH7313374.1"/>
    <property type="molecule type" value="Genomic_DNA"/>
</dbReference>
<comment type="function">
    <text evidence="11">Required for proper folding and/or the stability of a subset of proteins in the endoplasmic reticulum. Component of glycosylphosphatidylinositol-mannosyltransferase 1 which transfers the first of the 4 mannoses in the GPI-anchor precursors during GPI-anchor biosynthesis. Probably acts by stabilizing the mannosyltransferase GPI14.</text>
</comment>
<comment type="caution">
    <text evidence="13">The sequence shown here is derived from an EMBL/GenBank/DDBJ whole genome shotgun (WGS) entry which is preliminary data.</text>
</comment>
<evidence type="ECO:0000256" key="7">
    <source>
        <dbReference type="ARBA" id="ARBA00022824"/>
    </source>
</evidence>
<organism evidence="13 14">
    <name type="scientific">Stachybotrys elegans</name>
    <dbReference type="NCBI Taxonomy" id="80388"/>
    <lineage>
        <taxon>Eukaryota</taxon>
        <taxon>Fungi</taxon>
        <taxon>Dikarya</taxon>
        <taxon>Ascomycota</taxon>
        <taxon>Pezizomycotina</taxon>
        <taxon>Sordariomycetes</taxon>
        <taxon>Hypocreomycetidae</taxon>
        <taxon>Hypocreales</taxon>
        <taxon>Stachybotryaceae</taxon>
        <taxon>Stachybotrys</taxon>
    </lineage>
</organism>
<evidence type="ECO:0000256" key="10">
    <source>
        <dbReference type="ARBA" id="ARBA00023180"/>
    </source>
</evidence>
<evidence type="ECO:0000256" key="4">
    <source>
        <dbReference type="ARBA" id="ARBA00020410"/>
    </source>
</evidence>
<dbReference type="PANTHER" id="PTHR28533">
    <property type="entry name" value="PROTEIN PBN1"/>
    <property type="match status" value="1"/>
</dbReference>
<dbReference type="GO" id="GO:0005789">
    <property type="term" value="C:endoplasmic reticulum membrane"/>
    <property type="evidence" value="ECO:0007669"/>
    <property type="project" value="UniProtKB-SubCell"/>
</dbReference>
<feature type="region of interest" description="Disordered" evidence="12">
    <location>
        <begin position="1"/>
        <end position="23"/>
    </location>
</feature>
<keyword evidence="5 11" id="KW-0337">GPI-anchor biosynthesis</keyword>
<evidence type="ECO:0000256" key="11">
    <source>
        <dbReference type="RuleBase" id="RU366056"/>
    </source>
</evidence>
<keyword evidence="6" id="KW-0812">Transmembrane</keyword>
<evidence type="ECO:0000256" key="6">
    <source>
        <dbReference type="ARBA" id="ARBA00022692"/>
    </source>
</evidence>
<keyword evidence="8" id="KW-1133">Transmembrane helix</keyword>
<keyword evidence="7 11" id="KW-0256">Endoplasmic reticulum</keyword>
<evidence type="ECO:0000256" key="8">
    <source>
        <dbReference type="ARBA" id="ARBA00022989"/>
    </source>
</evidence>
<sequence length="496" mass="54721">MRERVTFVHPPDAGADQGLPEVRDMGFQGPPMLTTREDRLTFTLDELDEAQSRQLRAFDHLSIRWASPSTYETLEPYASRLSPGLHLSFGSSSQNDSDIHYICSWLRSFGLSECPQSYNGLVKLNSSSAANASAWYYFHILEDLQTFIKSAQEVLCNEADPICEARLHALSTAVALDVSFDAASEKLVVGALTPLTEQVVLVPASSQRRVEVGIFTRGDPPSLKPHHLGVSGVLAVLGEHKTPSPTLFSYPARHRLSSSSFSSKFLQPTGTHPTLQLTLNDNRPPNDEATCRPYAHLTLPKSLFADRYQLVDDLFLASKNLTAAKYISSPVDLEAPSYTTEIWGSTVLLEMAPPDAGESVGWTVEVPLHLRYLEPTASGYADVEVPYPAVFWACADEDGTDFSKSPFDRVHIGYDGLFDANTVFWHATPSPETGSRLLNKISVPVLKEDATSWVRQGTPIVILLGFLWVLWRLVSAYMRTGYGGAPSSVEDNKKKQ</sequence>
<evidence type="ECO:0000313" key="14">
    <source>
        <dbReference type="Proteomes" id="UP000813444"/>
    </source>
</evidence>
<reference evidence="13" key="1">
    <citation type="journal article" date="2021" name="Nat. Commun.">
        <title>Genetic determinants of endophytism in the Arabidopsis root mycobiome.</title>
        <authorList>
            <person name="Mesny F."/>
            <person name="Miyauchi S."/>
            <person name="Thiergart T."/>
            <person name="Pickel B."/>
            <person name="Atanasova L."/>
            <person name="Karlsson M."/>
            <person name="Huettel B."/>
            <person name="Barry K.W."/>
            <person name="Haridas S."/>
            <person name="Chen C."/>
            <person name="Bauer D."/>
            <person name="Andreopoulos W."/>
            <person name="Pangilinan J."/>
            <person name="LaButti K."/>
            <person name="Riley R."/>
            <person name="Lipzen A."/>
            <person name="Clum A."/>
            <person name="Drula E."/>
            <person name="Henrissat B."/>
            <person name="Kohler A."/>
            <person name="Grigoriev I.V."/>
            <person name="Martin F.M."/>
            <person name="Hacquard S."/>
        </authorList>
    </citation>
    <scope>NUCLEOTIDE SEQUENCE</scope>
    <source>
        <strain evidence="13">MPI-CAGE-CH-0235</strain>
    </source>
</reference>
<comment type="pathway">
    <text evidence="2 11">Glycolipid biosynthesis; glycosylphosphatidylinositol-anchor biosynthesis.</text>
</comment>
<dbReference type="PANTHER" id="PTHR28533:SF1">
    <property type="entry name" value="PROTEIN PBN1"/>
    <property type="match status" value="1"/>
</dbReference>
<evidence type="ECO:0000256" key="2">
    <source>
        <dbReference type="ARBA" id="ARBA00004687"/>
    </source>
</evidence>
<comment type="subcellular location">
    <subcellularLocation>
        <location evidence="11">Endoplasmic reticulum membrane</location>
        <topology evidence="11">Single-pass membrane protein</topology>
    </subcellularLocation>
    <subcellularLocation>
        <location evidence="1">Endoplasmic reticulum membrane</location>
        <topology evidence="1">Single-pass type III membrane protein</topology>
    </subcellularLocation>
</comment>
<gene>
    <name evidence="13" type="ORF">B0I35DRAFT_271625</name>
</gene>
<proteinExistence type="inferred from homology"/>